<dbReference type="AlphaFoldDB" id="A0A182UT60"/>
<proteinExistence type="predicted"/>
<evidence type="ECO:0000313" key="2">
    <source>
        <dbReference type="Proteomes" id="UP000075903"/>
    </source>
</evidence>
<dbReference type="Proteomes" id="UP000075903">
    <property type="component" value="Unassembled WGS sequence"/>
</dbReference>
<sequence>MWYAVFIVQIELNVLQYSKSYPTWTRFTIARAPCACRFDCKTEVPRPGPSKRAGLLVVLPRPVDRAEPAEGELDLGVVRLDAALPNAQLARTVQPNKLIVALAMALLQPDDGGRLPAERVHALLLADVLQLAPLHVRRQHRVLVQHVVRHVVHVPLEALALQPLLQRQLLADVAHVEEAGERLARTWPTREHGTHSMLPPHCQILKLSSKFSPPQTSRPESYAPSSRKNFRLMANRPPAWVGLRYGSLSCLRRFCSRRGTSFSLYSMPHSKMPR</sequence>
<keyword evidence="2" id="KW-1185">Reference proteome</keyword>
<name>A0A182UT60_ANOME</name>
<evidence type="ECO:0000313" key="1">
    <source>
        <dbReference type="EnsemblMetazoa" id="AMEM003191-PA"/>
    </source>
</evidence>
<protein>
    <submittedName>
        <fullName evidence="1">Uncharacterized protein</fullName>
    </submittedName>
</protein>
<accession>A0A182UT60</accession>
<dbReference type="VEuPathDB" id="VectorBase:AMEM003191"/>
<organism evidence="1 2">
    <name type="scientific">Anopheles merus</name>
    <name type="common">Mosquito</name>
    <dbReference type="NCBI Taxonomy" id="30066"/>
    <lineage>
        <taxon>Eukaryota</taxon>
        <taxon>Metazoa</taxon>
        <taxon>Ecdysozoa</taxon>
        <taxon>Arthropoda</taxon>
        <taxon>Hexapoda</taxon>
        <taxon>Insecta</taxon>
        <taxon>Pterygota</taxon>
        <taxon>Neoptera</taxon>
        <taxon>Endopterygota</taxon>
        <taxon>Diptera</taxon>
        <taxon>Nematocera</taxon>
        <taxon>Culicoidea</taxon>
        <taxon>Culicidae</taxon>
        <taxon>Anophelinae</taxon>
        <taxon>Anopheles</taxon>
    </lineage>
</organism>
<dbReference type="EnsemblMetazoa" id="AMEM003191-RA">
    <property type="protein sequence ID" value="AMEM003191-PA"/>
    <property type="gene ID" value="AMEM003191"/>
</dbReference>
<reference evidence="1" key="1">
    <citation type="submission" date="2020-05" db="UniProtKB">
        <authorList>
            <consortium name="EnsemblMetazoa"/>
        </authorList>
    </citation>
    <scope>IDENTIFICATION</scope>
    <source>
        <strain evidence="1">MAF</strain>
    </source>
</reference>